<dbReference type="GO" id="GO:0061512">
    <property type="term" value="P:protein localization to cilium"/>
    <property type="evidence" value="ECO:0007669"/>
    <property type="project" value="TreeGrafter"/>
</dbReference>
<evidence type="ECO:0000259" key="4">
    <source>
        <dbReference type="Pfam" id="PF23377"/>
    </source>
</evidence>
<dbReference type="PANTHER" id="PTHR12764">
    <property type="entry name" value="WD REPEAT DOMAIN-RELATED"/>
    <property type="match status" value="1"/>
</dbReference>
<dbReference type="GO" id="GO:0030991">
    <property type="term" value="C:intraciliary transport particle A"/>
    <property type="evidence" value="ECO:0007669"/>
    <property type="project" value="TreeGrafter"/>
</dbReference>
<evidence type="ECO:0000259" key="5">
    <source>
        <dbReference type="Pfam" id="PF25295"/>
    </source>
</evidence>
<evidence type="ECO:0000256" key="1">
    <source>
        <dbReference type="ARBA" id="ARBA00022574"/>
    </source>
</evidence>
<comment type="caution">
    <text evidence="6">The sequence shown here is derived from an EMBL/GenBank/DDBJ whole genome shotgun (WGS) entry which is preliminary data.</text>
</comment>
<keyword evidence="6" id="KW-0969">Cilium</keyword>
<dbReference type="GO" id="GO:1905515">
    <property type="term" value="P:non-motile cilium assembly"/>
    <property type="evidence" value="ECO:0007669"/>
    <property type="project" value="TreeGrafter"/>
</dbReference>
<keyword evidence="1" id="KW-0853">WD repeat</keyword>
<feature type="domain" description="IFT122 second beta-propeller" evidence="4">
    <location>
        <begin position="22"/>
        <end position="82"/>
    </location>
</feature>
<evidence type="ECO:0000256" key="2">
    <source>
        <dbReference type="ARBA" id="ARBA00022737"/>
    </source>
</evidence>
<dbReference type="Proteomes" id="UP000299102">
    <property type="component" value="Unassembled WGS sequence"/>
</dbReference>
<evidence type="ECO:0000313" key="6">
    <source>
        <dbReference type="EMBL" id="GBP32901.1"/>
    </source>
</evidence>
<feature type="region of interest" description="Disordered" evidence="3">
    <location>
        <begin position="1"/>
        <end position="24"/>
    </location>
</feature>
<dbReference type="InterPro" id="IPR056152">
    <property type="entry name" value="Beta-prop_IFT122_2nd"/>
</dbReference>
<dbReference type="OrthoDB" id="7304485at2759"/>
<reference evidence="6 7" key="1">
    <citation type="journal article" date="2019" name="Commun. Biol.">
        <title>The bagworm genome reveals a unique fibroin gene that provides high tensile strength.</title>
        <authorList>
            <person name="Kono N."/>
            <person name="Nakamura H."/>
            <person name="Ohtoshi R."/>
            <person name="Tomita M."/>
            <person name="Numata K."/>
            <person name="Arakawa K."/>
        </authorList>
    </citation>
    <scope>NUCLEOTIDE SEQUENCE [LARGE SCALE GENOMIC DNA]</scope>
</reference>
<keyword evidence="7" id="KW-1185">Reference proteome</keyword>
<proteinExistence type="predicted"/>
<dbReference type="EMBL" id="BGZK01000266">
    <property type="protein sequence ID" value="GBP32901.1"/>
    <property type="molecule type" value="Genomic_DNA"/>
</dbReference>
<keyword evidence="6" id="KW-0966">Cell projection</keyword>
<dbReference type="Pfam" id="PF25295">
    <property type="entry name" value="TPR_IFT122"/>
    <property type="match status" value="1"/>
</dbReference>
<organism evidence="6 7">
    <name type="scientific">Eumeta variegata</name>
    <name type="common">Bagworm moth</name>
    <name type="synonym">Eumeta japonica</name>
    <dbReference type="NCBI Taxonomy" id="151549"/>
    <lineage>
        <taxon>Eukaryota</taxon>
        <taxon>Metazoa</taxon>
        <taxon>Ecdysozoa</taxon>
        <taxon>Arthropoda</taxon>
        <taxon>Hexapoda</taxon>
        <taxon>Insecta</taxon>
        <taxon>Pterygota</taxon>
        <taxon>Neoptera</taxon>
        <taxon>Endopterygota</taxon>
        <taxon>Lepidoptera</taxon>
        <taxon>Glossata</taxon>
        <taxon>Ditrysia</taxon>
        <taxon>Tineoidea</taxon>
        <taxon>Psychidae</taxon>
        <taxon>Oiketicinae</taxon>
        <taxon>Eumeta</taxon>
    </lineage>
</organism>
<accession>A0A4C1V281</accession>
<gene>
    <name evidence="6" type="primary">ift122</name>
    <name evidence="6" type="ORF">EVAR_81693_1</name>
</gene>
<evidence type="ECO:0000256" key="3">
    <source>
        <dbReference type="SAM" id="MobiDB-lite"/>
    </source>
</evidence>
<dbReference type="AlphaFoldDB" id="A0A4C1V281"/>
<name>A0A4C1V281_EUMVA</name>
<keyword evidence="6" id="KW-0282">Flagellum</keyword>
<feature type="domain" description="Intraflagellar transport protein 122 homolog TPR" evidence="5">
    <location>
        <begin position="93"/>
        <end position="352"/>
    </location>
</feature>
<protein>
    <submittedName>
        <fullName evidence="6">Intraflagellar transport protein 122 homolog</fullName>
    </submittedName>
</protein>
<dbReference type="InterPro" id="IPR039857">
    <property type="entry name" value="Ift122/121"/>
</dbReference>
<dbReference type="PANTHER" id="PTHR12764:SF4">
    <property type="entry name" value="INTRAFLAGELLAR TRANSPORT PROTEIN 122 HOMOLOG"/>
    <property type="match status" value="1"/>
</dbReference>
<dbReference type="STRING" id="151549.A0A4C1V281"/>
<evidence type="ECO:0000313" key="7">
    <source>
        <dbReference type="Proteomes" id="UP000299102"/>
    </source>
</evidence>
<sequence length="356" mass="38603">MGGYASAAGRIAPNTDTNATDDKEENVSAVSWNAWYEELVCLSGGGLLSVKAANFPPAAQPLTGSVVGFQGGRVFCLQSNAMQTVGVPLSHAAHQYLQHGKFTEAYAVACLSATRADWERLAVAALNHLEFDVARNAYQRIEDVSKLVLLDDLQERLASGEARGLLTAEVSAHCGRFAEAARAFVAAGRPQRALHMYIDLRMFNKAQEYVDENETGVLARRRAEWARHVSEPRAAAEMLLAAGDVRGATALLADAGRRDMLLELARDMDKGSTEGLRHVAAALVRVGEGAAAADLYHRLTDYNSEAALLVARGEWTRAFALARDHPECSRSVHLAYAQRMARDNNFFEAQKGSETS</sequence>
<dbReference type="InterPro" id="IPR057411">
    <property type="entry name" value="TPR_IFT122"/>
</dbReference>
<dbReference type="GO" id="GO:0097730">
    <property type="term" value="C:non-motile cilium"/>
    <property type="evidence" value="ECO:0007669"/>
    <property type="project" value="TreeGrafter"/>
</dbReference>
<dbReference type="GO" id="GO:0035721">
    <property type="term" value="P:intraciliary retrograde transport"/>
    <property type="evidence" value="ECO:0007669"/>
    <property type="project" value="TreeGrafter"/>
</dbReference>
<dbReference type="Gene3D" id="1.25.40.470">
    <property type="match status" value="1"/>
</dbReference>
<keyword evidence="2" id="KW-0677">Repeat</keyword>
<dbReference type="Pfam" id="PF23377">
    <property type="entry name" value="Beta-prop_IFT122_2nd"/>
    <property type="match status" value="1"/>
</dbReference>